<dbReference type="CDD" id="cd04301">
    <property type="entry name" value="NAT_SF"/>
    <property type="match status" value="1"/>
</dbReference>
<reference evidence="3 4" key="1">
    <citation type="submission" date="2017-11" db="EMBL/GenBank/DDBJ databases">
        <title>Complete genome sequence of Herbaspirillum rubrisubalbicans DSM 11543.</title>
        <authorList>
            <person name="Chen M."/>
            <person name="An Q."/>
        </authorList>
    </citation>
    <scope>NUCLEOTIDE SEQUENCE [LARGE SCALE GENOMIC DNA]</scope>
    <source>
        <strain evidence="3 4">DSM 11543</strain>
    </source>
</reference>
<evidence type="ECO:0000259" key="2">
    <source>
        <dbReference type="PROSITE" id="PS51186"/>
    </source>
</evidence>
<dbReference type="Pfam" id="PF13673">
    <property type="entry name" value="Acetyltransf_10"/>
    <property type="match status" value="1"/>
</dbReference>
<dbReference type="PANTHER" id="PTHR47237">
    <property type="entry name" value="SLL0310 PROTEIN"/>
    <property type="match status" value="1"/>
</dbReference>
<dbReference type="AlphaFoldDB" id="A0AAD0U507"/>
<gene>
    <name evidence="3" type="ORF">RC54_05025</name>
</gene>
<proteinExistence type="predicted"/>
<dbReference type="InterPro" id="IPR041496">
    <property type="entry name" value="YitH/HolE_GNAT"/>
</dbReference>
<dbReference type="InterPro" id="IPR000182">
    <property type="entry name" value="GNAT_dom"/>
</dbReference>
<evidence type="ECO:0000256" key="1">
    <source>
        <dbReference type="SAM" id="MobiDB-lite"/>
    </source>
</evidence>
<feature type="domain" description="N-acetyltransferase" evidence="2">
    <location>
        <begin position="25"/>
        <end position="163"/>
    </location>
</feature>
<dbReference type="Gene3D" id="3.40.630.30">
    <property type="match status" value="1"/>
</dbReference>
<dbReference type="Proteomes" id="UP000269199">
    <property type="component" value="Chromosome"/>
</dbReference>
<evidence type="ECO:0000313" key="3">
    <source>
        <dbReference type="EMBL" id="AYR23219.1"/>
    </source>
</evidence>
<dbReference type="RefSeq" id="WP_058894459.1">
    <property type="nucleotide sequence ID" value="NZ_CP024996.1"/>
</dbReference>
<dbReference type="Gene3D" id="3.40.630.90">
    <property type="match status" value="1"/>
</dbReference>
<dbReference type="PANTHER" id="PTHR47237:SF2">
    <property type="entry name" value="BLL4206 PROTEIN"/>
    <property type="match status" value="1"/>
</dbReference>
<dbReference type="Pfam" id="PF18014">
    <property type="entry name" value="Acetyltransf_18"/>
    <property type="match status" value="1"/>
</dbReference>
<accession>A0AAD0U507</accession>
<dbReference type="SUPFAM" id="SSF55729">
    <property type="entry name" value="Acyl-CoA N-acyltransferases (Nat)"/>
    <property type="match status" value="1"/>
</dbReference>
<evidence type="ECO:0000313" key="4">
    <source>
        <dbReference type="Proteomes" id="UP000269199"/>
    </source>
</evidence>
<sequence>MPALSPPDTHPGQTAQQVRPPLPDLLLRPMAADDLGACHRLSLRFKWPHRLEDWDFLLQMGQGYLLEDTASDAPLRIVGSVVCTPYGEHHAVIGMLLVQAELQRRGLGRRLMQHAASQVSAHSLVVNATAAGMPLYKQLGFVQQDVLHQFQGASAQPVLVSLPPGERVRPMGKNDVARLLELDAQASGMDRSKLLLALLEISEGVALDRDGEMLGFALVRRFGHGRVIGPVVAPDAERAKGLIAHWINTYSDSFIRIDVFESTGLATWLDKLGVTCVDHVTRMCKGTPPVHNPDMQLFSIVNQALG</sequence>
<dbReference type="PROSITE" id="PS51186">
    <property type="entry name" value="GNAT"/>
    <property type="match status" value="1"/>
</dbReference>
<dbReference type="InterPro" id="IPR052729">
    <property type="entry name" value="Acyl/Acetyltrans_Enzymes"/>
</dbReference>
<dbReference type="GO" id="GO:0016747">
    <property type="term" value="F:acyltransferase activity, transferring groups other than amino-acyl groups"/>
    <property type="evidence" value="ECO:0007669"/>
    <property type="project" value="InterPro"/>
</dbReference>
<dbReference type="EMBL" id="CP024996">
    <property type="protein sequence ID" value="AYR23219.1"/>
    <property type="molecule type" value="Genomic_DNA"/>
</dbReference>
<feature type="region of interest" description="Disordered" evidence="1">
    <location>
        <begin position="1"/>
        <end position="20"/>
    </location>
</feature>
<dbReference type="InterPro" id="IPR016181">
    <property type="entry name" value="Acyl_CoA_acyltransferase"/>
</dbReference>
<name>A0AAD0U507_9BURK</name>
<organism evidence="3 4">
    <name type="scientific">Herbaspirillum rubrisubalbicans</name>
    <dbReference type="NCBI Taxonomy" id="80842"/>
    <lineage>
        <taxon>Bacteria</taxon>
        <taxon>Pseudomonadati</taxon>
        <taxon>Pseudomonadota</taxon>
        <taxon>Betaproteobacteria</taxon>
        <taxon>Burkholderiales</taxon>
        <taxon>Oxalobacteraceae</taxon>
        <taxon>Herbaspirillum</taxon>
    </lineage>
</organism>
<protein>
    <submittedName>
        <fullName evidence="3">N-acetyltransferase</fullName>
    </submittedName>
</protein>